<dbReference type="PRINTS" id="PR00081">
    <property type="entry name" value="GDHRDH"/>
</dbReference>
<dbReference type="InterPro" id="IPR036291">
    <property type="entry name" value="NAD(P)-bd_dom_sf"/>
</dbReference>
<name>A0A1H1P2M8_9ACTN</name>
<evidence type="ECO:0000256" key="1">
    <source>
        <dbReference type="ARBA" id="ARBA00006484"/>
    </source>
</evidence>
<dbReference type="SUPFAM" id="SSF51735">
    <property type="entry name" value="NAD(P)-binding Rossmann-fold domains"/>
    <property type="match status" value="1"/>
</dbReference>
<organism evidence="3 4">
    <name type="scientific">Actinopolymorpha singaporensis</name>
    <dbReference type="NCBI Taxonomy" id="117157"/>
    <lineage>
        <taxon>Bacteria</taxon>
        <taxon>Bacillati</taxon>
        <taxon>Actinomycetota</taxon>
        <taxon>Actinomycetes</taxon>
        <taxon>Propionibacteriales</taxon>
        <taxon>Actinopolymorphaceae</taxon>
        <taxon>Actinopolymorpha</taxon>
    </lineage>
</organism>
<gene>
    <name evidence="3" type="ORF">SAMN04489717_1464</name>
</gene>
<dbReference type="CDD" id="cd05233">
    <property type="entry name" value="SDR_c"/>
    <property type="match status" value="1"/>
</dbReference>
<dbReference type="GO" id="GO:0016491">
    <property type="term" value="F:oxidoreductase activity"/>
    <property type="evidence" value="ECO:0007669"/>
    <property type="project" value="UniProtKB-KW"/>
</dbReference>
<dbReference type="PANTHER" id="PTHR43669:SF8">
    <property type="entry name" value="SHORT-CHAIN TYPE DEHYDROGENASE_REDUCTASE-RELATED"/>
    <property type="match status" value="1"/>
</dbReference>
<dbReference type="Proteomes" id="UP000198983">
    <property type="component" value="Chromosome I"/>
</dbReference>
<dbReference type="Gene3D" id="3.40.50.720">
    <property type="entry name" value="NAD(P)-binding Rossmann-like Domain"/>
    <property type="match status" value="1"/>
</dbReference>
<dbReference type="OrthoDB" id="670853at2"/>
<evidence type="ECO:0000313" key="4">
    <source>
        <dbReference type="Proteomes" id="UP000198983"/>
    </source>
</evidence>
<proteinExistence type="inferred from homology"/>
<keyword evidence="4" id="KW-1185">Reference proteome</keyword>
<dbReference type="InterPro" id="IPR002347">
    <property type="entry name" value="SDR_fam"/>
</dbReference>
<dbReference type="PANTHER" id="PTHR43669">
    <property type="entry name" value="5-KETO-D-GLUCONATE 5-REDUCTASE"/>
    <property type="match status" value="1"/>
</dbReference>
<reference evidence="3 4" key="1">
    <citation type="submission" date="2016-10" db="EMBL/GenBank/DDBJ databases">
        <authorList>
            <person name="de Groot N.N."/>
        </authorList>
    </citation>
    <scope>NUCLEOTIDE SEQUENCE [LARGE SCALE GENOMIC DNA]</scope>
    <source>
        <strain evidence="3 4">DSM 22024</strain>
    </source>
</reference>
<evidence type="ECO:0000313" key="3">
    <source>
        <dbReference type="EMBL" id="SDS05474.1"/>
    </source>
</evidence>
<protein>
    <submittedName>
        <fullName evidence="3">NAD(P)-dependent dehydrogenase, short-chain alcohol dehydrogenase family</fullName>
    </submittedName>
</protein>
<sequence>MLLEKRNAIVYGAGPIGRAVALGFAREGATVHLASRTAERMDAIAEAIRSIGGAVDTATVDALDEAAVTEHAESVATNSGSVDVSINLISVGDVQGTPLARMSLDDFERPIHTAVRTTFLTSKAAARHMIRQRSGVILTFGGVGDPLRDYFIGGFQVAFGACDTLRRQLAAELGPYGVRVVGLKTGGVAETIPESFEGREALVKSLVEPTMLGRTATFEDVGNAAAFAASDRAASITGAELNITCGAIVD</sequence>
<evidence type="ECO:0000256" key="2">
    <source>
        <dbReference type="ARBA" id="ARBA00023002"/>
    </source>
</evidence>
<keyword evidence="2" id="KW-0560">Oxidoreductase</keyword>
<comment type="similarity">
    <text evidence="1">Belongs to the short-chain dehydrogenases/reductases (SDR) family.</text>
</comment>
<dbReference type="Pfam" id="PF13561">
    <property type="entry name" value="adh_short_C2"/>
    <property type="match status" value="1"/>
</dbReference>
<accession>A0A1H1P2M8</accession>
<dbReference type="AlphaFoldDB" id="A0A1H1P2M8"/>
<dbReference type="STRING" id="117157.SAMN04489717_1464"/>
<dbReference type="EMBL" id="LT629732">
    <property type="protein sequence ID" value="SDS05474.1"/>
    <property type="molecule type" value="Genomic_DNA"/>
</dbReference>